<sequence>MAISRVLLCHGPAGASDNGPSRTGNGVLGFTRSIYSPMLIYGPDSVMCTFPSLRIVAIVQFIATNHTDTRQPRHYDVWIRVINAYNTTFPHFSTFDRRQRCCMDQEKSSTVVPKRACAVRRYIPLRCS</sequence>
<protein>
    <submittedName>
        <fullName evidence="1">Uncharacterized protein</fullName>
    </submittedName>
</protein>
<dbReference type="EMBL" id="KN818401">
    <property type="protein sequence ID" value="KIL56760.1"/>
    <property type="molecule type" value="Genomic_DNA"/>
</dbReference>
<dbReference type="HOGENOM" id="CLU_1959011_0_0_1"/>
<dbReference type="AlphaFoldDB" id="A0A0C2S275"/>
<proteinExistence type="predicted"/>
<keyword evidence="2" id="KW-1185">Reference proteome</keyword>
<organism evidence="1 2">
    <name type="scientific">Amanita muscaria (strain Koide BX008)</name>
    <dbReference type="NCBI Taxonomy" id="946122"/>
    <lineage>
        <taxon>Eukaryota</taxon>
        <taxon>Fungi</taxon>
        <taxon>Dikarya</taxon>
        <taxon>Basidiomycota</taxon>
        <taxon>Agaricomycotina</taxon>
        <taxon>Agaricomycetes</taxon>
        <taxon>Agaricomycetidae</taxon>
        <taxon>Agaricales</taxon>
        <taxon>Pluteineae</taxon>
        <taxon>Amanitaceae</taxon>
        <taxon>Amanita</taxon>
    </lineage>
</organism>
<dbReference type="InParanoid" id="A0A0C2S275"/>
<evidence type="ECO:0000313" key="2">
    <source>
        <dbReference type="Proteomes" id="UP000054549"/>
    </source>
</evidence>
<accession>A0A0C2S275</accession>
<reference evidence="1 2" key="1">
    <citation type="submission" date="2014-04" db="EMBL/GenBank/DDBJ databases">
        <title>Evolutionary Origins and Diversification of the Mycorrhizal Mutualists.</title>
        <authorList>
            <consortium name="DOE Joint Genome Institute"/>
            <consortium name="Mycorrhizal Genomics Consortium"/>
            <person name="Kohler A."/>
            <person name="Kuo A."/>
            <person name="Nagy L.G."/>
            <person name="Floudas D."/>
            <person name="Copeland A."/>
            <person name="Barry K.W."/>
            <person name="Cichocki N."/>
            <person name="Veneault-Fourrey C."/>
            <person name="LaButti K."/>
            <person name="Lindquist E.A."/>
            <person name="Lipzen A."/>
            <person name="Lundell T."/>
            <person name="Morin E."/>
            <person name="Murat C."/>
            <person name="Riley R."/>
            <person name="Ohm R."/>
            <person name="Sun H."/>
            <person name="Tunlid A."/>
            <person name="Henrissat B."/>
            <person name="Grigoriev I.V."/>
            <person name="Hibbett D.S."/>
            <person name="Martin F."/>
        </authorList>
    </citation>
    <scope>NUCLEOTIDE SEQUENCE [LARGE SCALE GENOMIC DNA]</scope>
    <source>
        <strain evidence="1 2">Koide BX008</strain>
    </source>
</reference>
<gene>
    <name evidence="1" type="ORF">M378DRAFT_453218</name>
</gene>
<evidence type="ECO:0000313" key="1">
    <source>
        <dbReference type="EMBL" id="KIL56760.1"/>
    </source>
</evidence>
<name>A0A0C2S275_AMAMK</name>
<dbReference type="Proteomes" id="UP000054549">
    <property type="component" value="Unassembled WGS sequence"/>
</dbReference>